<dbReference type="InterPro" id="IPR001279">
    <property type="entry name" value="Metallo-B-lactamas"/>
</dbReference>
<evidence type="ECO:0000313" key="2">
    <source>
        <dbReference type="EMBL" id="GGN34233.1"/>
    </source>
</evidence>
<reference evidence="2" key="1">
    <citation type="journal article" date="2014" name="Int. J. Syst. Evol. Microbiol.">
        <title>Complete genome sequence of Corynebacterium casei LMG S-19264T (=DSM 44701T), isolated from a smear-ripened cheese.</title>
        <authorList>
            <consortium name="US DOE Joint Genome Institute (JGI-PGF)"/>
            <person name="Walter F."/>
            <person name="Albersmeier A."/>
            <person name="Kalinowski J."/>
            <person name="Ruckert C."/>
        </authorList>
    </citation>
    <scope>NUCLEOTIDE SEQUENCE</scope>
    <source>
        <strain evidence="2">CGMCC 4.7110</strain>
    </source>
</reference>
<proteinExistence type="predicted"/>
<organism evidence="2 3">
    <name type="scientific">Streptomyces fuscichromogenes</name>
    <dbReference type="NCBI Taxonomy" id="1324013"/>
    <lineage>
        <taxon>Bacteria</taxon>
        <taxon>Bacillati</taxon>
        <taxon>Actinomycetota</taxon>
        <taxon>Actinomycetes</taxon>
        <taxon>Kitasatosporales</taxon>
        <taxon>Streptomycetaceae</taxon>
        <taxon>Streptomyces</taxon>
    </lineage>
</organism>
<dbReference type="AlphaFoldDB" id="A0A917XJZ3"/>
<dbReference type="PANTHER" id="PTHR23131">
    <property type="entry name" value="ENDORIBONUCLEASE LACTB2"/>
    <property type="match status" value="1"/>
</dbReference>
<dbReference type="EMBL" id="BMML01000022">
    <property type="protein sequence ID" value="GGN34233.1"/>
    <property type="molecule type" value="Genomic_DNA"/>
</dbReference>
<feature type="domain" description="Metallo-beta-lactamase" evidence="1">
    <location>
        <begin position="42"/>
        <end position="254"/>
    </location>
</feature>
<dbReference type="SUPFAM" id="SSF56281">
    <property type="entry name" value="Metallo-hydrolase/oxidoreductase"/>
    <property type="match status" value="1"/>
</dbReference>
<protein>
    <submittedName>
        <fullName evidence="2">MBL fold metallo-hydrolase</fullName>
    </submittedName>
</protein>
<dbReference type="Proteomes" id="UP000653411">
    <property type="component" value="Unassembled WGS sequence"/>
</dbReference>
<accession>A0A917XJZ3</accession>
<reference evidence="2" key="2">
    <citation type="submission" date="2020-09" db="EMBL/GenBank/DDBJ databases">
        <authorList>
            <person name="Sun Q."/>
            <person name="Zhou Y."/>
        </authorList>
    </citation>
    <scope>NUCLEOTIDE SEQUENCE</scope>
    <source>
        <strain evidence="2">CGMCC 4.7110</strain>
    </source>
</reference>
<evidence type="ECO:0000259" key="1">
    <source>
        <dbReference type="SMART" id="SM00849"/>
    </source>
</evidence>
<sequence length="355" mass="38685">MTTPTTRTSRFDRGRWAEAGAETVRPGVHRIPLPLPDDGLRAVNVYALEGLADGLVLIDGGWSIPESRTALEEALAGIGHDLGEISHILVTHIHRDHYTQAVTLRRLLGSRVYLGSGERRGLELLGSLRTTQPAGSLETLTRAGAGELAERVAAMDHGDFDPRVWEAPDRWLEAEELRFGDARLQVIPTPGHTRGHVVYLDRARGLLFSGDHVLPHITPSIGFELGPAELPLGDYLDSLRMLTTLTDARLLPAHGPVSDSVHSRVGELLAHHDDRLAQTRAVLADRTLDAHDVAGELGWTRRKVPFTDLDAFNQMLAVNETAAHLDVLAARGHARRTRSADGVDRYTASPRTAAG</sequence>
<dbReference type="InterPro" id="IPR036866">
    <property type="entry name" value="RibonucZ/Hydroxyglut_hydro"/>
</dbReference>
<keyword evidence="3" id="KW-1185">Reference proteome</keyword>
<gene>
    <name evidence="2" type="primary">ampC</name>
    <name evidence="2" type="ORF">GCM10011578_074880</name>
</gene>
<dbReference type="PANTHER" id="PTHR23131:SF4">
    <property type="entry name" value="METALLO-BETA-LACTAMASE SUPERFAMILY POTEIN"/>
    <property type="match status" value="1"/>
</dbReference>
<dbReference type="InterPro" id="IPR050662">
    <property type="entry name" value="Sec-metab_biosynth-thioest"/>
</dbReference>
<dbReference type="RefSeq" id="WP_189267352.1">
    <property type="nucleotide sequence ID" value="NZ_BMML01000022.1"/>
</dbReference>
<evidence type="ECO:0000313" key="3">
    <source>
        <dbReference type="Proteomes" id="UP000653411"/>
    </source>
</evidence>
<dbReference type="Gene3D" id="1.10.10.10">
    <property type="entry name" value="Winged helix-like DNA-binding domain superfamily/Winged helix DNA-binding domain"/>
    <property type="match status" value="1"/>
</dbReference>
<dbReference type="InterPro" id="IPR036388">
    <property type="entry name" value="WH-like_DNA-bd_sf"/>
</dbReference>
<comment type="caution">
    <text evidence="2">The sequence shown here is derived from an EMBL/GenBank/DDBJ whole genome shotgun (WGS) entry which is preliminary data.</text>
</comment>
<dbReference type="Pfam" id="PF00753">
    <property type="entry name" value="Lactamase_B"/>
    <property type="match status" value="1"/>
</dbReference>
<name>A0A917XJZ3_9ACTN</name>
<dbReference type="SMART" id="SM00849">
    <property type="entry name" value="Lactamase_B"/>
    <property type="match status" value="1"/>
</dbReference>
<dbReference type="Gene3D" id="3.60.15.10">
    <property type="entry name" value="Ribonuclease Z/Hydroxyacylglutathione hydrolase-like"/>
    <property type="match status" value="1"/>
</dbReference>